<comment type="caution">
    <text evidence="2">The sequence shown here is derived from an EMBL/GenBank/DDBJ whole genome shotgun (WGS) entry which is preliminary data.</text>
</comment>
<evidence type="ECO:0000313" key="2">
    <source>
        <dbReference type="EMBL" id="MPN58768.1"/>
    </source>
</evidence>
<evidence type="ECO:0000256" key="1">
    <source>
        <dbReference type="SAM" id="MobiDB-lite"/>
    </source>
</evidence>
<reference evidence="2" key="1">
    <citation type="submission" date="2019-08" db="EMBL/GenBank/DDBJ databases">
        <authorList>
            <person name="Kucharzyk K."/>
            <person name="Murdoch R.W."/>
            <person name="Higgins S."/>
            <person name="Loffler F."/>
        </authorList>
    </citation>
    <scope>NUCLEOTIDE SEQUENCE</scope>
</reference>
<name>A0A645J551_9ZZZZ</name>
<dbReference type="EMBL" id="VSSQ01131928">
    <property type="protein sequence ID" value="MPN58768.1"/>
    <property type="molecule type" value="Genomic_DNA"/>
</dbReference>
<feature type="region of interest" description="Disordered" evidence="1">
    <location>
        <begin position="1"/>
        <end position="21"/>
    </location>
</feature>
<proteinExistence type="predicted"/>
<organism evidence="2">
    <name type="scientific">bioreactor metagenome</name>
    <dbReference type="NCBI Taxonomy" id="1076179"/>
    <lineage>
        <taxon>unclassified sequences</taxon>
        <taxon>metagenomes</taxon>
        <taxon>ecological metagenomes</taxon>
    </lineage>
</organism>
<accession>A0A645J551</accession>
<gene>
    <name evidence="2" type="ORF">SDC9_206481</name>
</gene>
<dbReference type="AlphaFoldDB" id="A0A645J551"/>
<protein>
    <submittedName>
        <fullName evidence="2">Uncharacterized protein</fullName>
    </submittedName>
</protein>
<feature type="region of interest" description="Disordered" evidence="1">
    <location>
        <begin position="52"/>
        <end position="75"/>
    </location>
</feature>
<sequence length="116" mass="11982">MAGGMAVDESDGGAPGVRQMNQFGRRGVEGVKAETAAFSACFIGDIGMSGVGDDEKSGGGETAPGDQQSGDRIGRAADEAIPGTVVFIAFYLICTIEFRHSVWRIVDTAQGVAVRV</sequence>